<dbReference type="PROSITE" id="PS51698">
    <property type="entry name" value="U_BOX"/>
    <property type="match status" value="1"/>
</dbReference>
<dbReference type="AlphaFoldDB" id="A0A9D5HEG2"/>
<dbReference type="EC" id="2.3.2.27" evidence="5"/>
<dbReference type="PANTHER" id="PTHR22849">
    <property type="entry name" value="WDSAM1 PROTEIN"/>
    <property type="match status" value="1"/>
</dbReference>
<protein>
    <recommendedName>
        <fullName evidence="5 6">U-box domain-containing protein</fullName>
        <ecNumber evidence="5">2.3.2.27</ecNumber>
    </recommendedName>
    <alternativeName>
        <fullName evidence="5">RING-type E3 ubiquitin transferase PUB</fullName>
    </alternativeName>
</protein>
<evidence type="ECO:0000256" key="3">
    <source>
        <dbReference type="ARBA" id="ARBA00022679"/>
    </source>
</evidence>
<dbReference type="InterPro" id="IPR011989">
    <property type="entry name" value="ARM-like"/>
</dbReference>
<gene>
    <name evidence="7" type="ORF">J5N97_021294</name>
</gene>
<evidence type="ECO:0000313" key="7">
    <source>
        <dbReference type="EMBL" id="KAJ0973335.1"/>
    </source>
</evidence>
<dbReference type="SUPFAM" id="SSF48371">
    <property type="entry name" value="ARM repeat"/>
    <property type="match status" value="1"/>
</dbReference>
<dbReference type="InterPro" id="IPR016024">
    <property type="entry name" value="ARM-type_fold"/>
</dbReference>
<comment type="function">
    <text evidence="5">Functions as an E3 ubiquitin ligase.</text>
</comment>
<dbReference type="InterPro" id="IPR045185">
    <property type="entry name" value="PUB22/23/24-like"/>
</dbReference>
<dbReference type="InterPro" id="IPR013083">
    <property type="entry name" value="Znf_RING/FYVE/PHD"/>
</dbReference>
<name>A0A9D5HEG2_9LILI</name>
<feature type="domain" description="U-box" evidence="6">
    <location>
        <begin position="11"/>
        <end position="85"/>
    </location>
</feature>
<dbReference type="Gene3D" id="3.30.40.10">
    <property type="entry name" value="Zinc/RING finger domain, C3HC4 (zinc finger)"/>
    <property type="match status" value="1"/>
</dbReference>
<dbReference type="SUPFAM" id="SSF57850">
    <property type="entry name" value="RING/U-box"/>
    <property type="match status" value="1"/>
</dbReference>
<sequence length="403" mass="43030">MEKRDQGLKLNVPSLFRCPISLEVMRSPVSLCTGVTYDRASIQQWLDSGNTTCPATMLPLPSTDLVPNLTLRRLISHWPDSSMDGASRAIDLRSASRLQDLIAFFSDPDRNEFHKNSLASAPSFGPALVSLLGSDNNEAAIKVLALVLTADYIEIRSKRMVIQSLSADLNRSLSAFLETLKSSELEARIGAGTVLEAILSSDLCGGDSKSQMAENSYLLRELIRLIAPSEGGSMDGRSTKAGLASLSSLSSVKRARLRMVEQGLVPALARALNEGPSTVPAPAAEKALKLMEAASGCAEGRAAMCEGKAEAVAAVTRRMMKAGKEGAAAAIAVLWTLCHLHGERRAMEAAAANGVVTKILVLMQGDCSGVVKRMAGDLLRIFRVNSESWVAGYNTKTTHISPF</sequence>
<evidence type="ECO:0000256" key="4">
    <source>
        <dbReference type="ARBA" id="ARBA00022786"/>
    </source>
</evidence>
<evidence type="ECO:0000313" key="8">
    <source>
        <dbReference type="Proteomes" id="UP001085076"/>
    </source>
</evidence>
<keyword evidence="8" id="KW-1185">Reference proteome</keyword>
<dbReference type="GO" id="GO:0016567">
    <property type="term" value="P:protein ubiquitination"/>
    <property type="evidence" value="ECO:0007669"/>
    <property type="project" value="UniProtKB-UniRule"/>
</dbReference>
<dbReference type="FunFam" id="3.30.40.10:FF:000442">
    <property type="entry name" value="RING-type E3 ubiquitin transferase"/>
    <property type="match status" value="1"/>
</dbReference>
<dbReference type="OrthoDB" id="10064100at2759"/>
<comment type="pathway">
    <text evidence="2 5">Protein modification; protein ubiquitination.</text>
</comment>
<evidence type="ECO:0000256" key="5">
    <source>
        <dbReference type="RuleBase" id="RU369093"/>
    </source>
</evidence>
<dbReference type="InterPro" id="IPR058678">
    <property type="entry name" value="ARM_PUB"/>
</dbReference>
<comment type="caution">
    <text evidence="7">The sequence shown here is derived from an EMBL/GenBank/DDBJ whole genome shotgun (WGS) entry which is preliminary data.</text>
</comment>
<dbReference type="InterPro" id="IPR045210">
    <property type="entry name" value="RING-Ubox_PUB"/>
</dbReference>
<keyword evidence="4 5" id="KW-0833">Ubl conjugation pathway</keyword>
<dbReference type="Gene3D" id="1.25.10.10">
    <property type="entry name" value="Leucine-rich Repeat Variant"/>
    <property type="match status" value="1"/>
</dbReference>
<dbReference type="Pfam" id="PF04564">
    <property type="entry name" value="U-box"/>
    <property type="match status" value="1"/>
</dbReference>
<organism evidence="7 8">
    <name type="scientific">Dioscorea zingiberensis</name>
    <dbReference type="NCBI Taxonomy" id="325984"/>
    <lineage>
        <taxon>Eukaryota</taxon>
        <taxon>Viridiplantae</taxon>
        <taxon>Streptophyta</taxon>
        <taxon>Embryophyta</taxon>
        <taxon>Tracheophyta</taxon>
        <taxon>Spermatophyta</taxon>
        <taxon>Magnoliopsida</taxon>
        <taxon>Liliopsida</taxon>
        <taxon>Dioscoreales</taxon>
        <taxon>Dioscoreaceae</taxon>
        <taxon>Dioscorea</taxon>
    </lineage>
</organism>
<proteinExistence type="predicted"/>
<dbReference type="EMBL" id="JAGGNH010000005">
    <property type="protein sequence ID" value="KAJ0973335.1"/>
    <property type="molecule type" value="Genomic_DNA"/>
</dbReference>
<evidence type="ECO:0000256" key="2">
    <source>
        <dbReference type="ARBA" id="ARBA00004906"/>
    </source>
</evidence>
<dbReference type="CDD" id="cd16664">
    <property type="entry name" value="RING-Ubox_PUB"/>
    <property type="match status" value="1"/>
</dbReference>
<dbReference type="InterPro" id="IPR003613">
    <property type="entry name" value="Ubox_domain"/>
</dbReference>
<reference evidence="7" key="2">
    <citation type="journal article" date="2022" name="Hortic Res">
        <title>The genome of Dioscorea zingiberensis sheds light on the biosynthesis, origin and evolution of the medicinally important diosgenin saponins.</title>
        <authorList>
            <person name="Li Y."/>
            <person name="Tan C."/>
            <person name="Li Z."/>
            <person name="Guo J."/>
            <person name="Li S."/>
            <person name="Chen X."/>
            <person name="Wang C."/>
            <person name="Dai X."/>
            <person name="Yang H."/>
            <person name="Song W."/>
            <person name="Hou L."/>
            <person name="Xu J."/>
            <person name="Tong Z."/>
            <person name="Xu A."/>
            <person name="Yuan X."/>
            <person name="Wang W."/>
            <person name="Yang Q."/>
            <person name="Chen L."/>
            <person name="Sun Z."/>
            <person name="Wang K."/>
            <person name="Pan B."/>
            <person name="Chen J."/>
            <person name="Bao Y."/>
            <person name="Liu F."/>
            <person name="Qi X."/>
            <person name="Gang D.R."/>
            <person name="Wen J."/>
            <person name="Li J."/>
        </authorList>
    </citation>
    <scope>NUCLEOTIDE SEQUENCE</scope>
    <source>
        <strain evidence="7">Dzin_1.0</strain>
    </source>
</reference>
<evidence type="ECO:0000259" key="6">
    <source>
        <dbReference type="PROSITE" id="PS51698"/>
    </source>
</evidence>
<dbReference type="PANTHER" id="PTHR22849:SF163">
    <property type="entry name" value="U-BOX DOMAIN-CONTAINING PROTEIN"/>
    <property type="match status" value="1"/>
</dbReference>
<dbReference type="Proteomes" id="UP001085076">
    <property type="component" value="Miscellaneous, Linkage group lg05"/>
</dbReference>
<dbReference type="GO" id="GO:0061630">
    <property type="term" value="F:ubiquitin protein ligase activity"/>
    <property type="evidence" value="ECO:0007669"/>
    <property type="project" value="UniProtKB-UniRule"/>
</dbReference>
<keyword evidence="3 5" id="KW-0808">Transferase</keyword>
<dbReference type="SMART" id="SM00504">
    <property type="entry name" value="Ubox"/>
    <property type="match status" value="1"/>
</dbReference>
<accession>A0A9D5HEG2</accession>
<evidence type="ECO:0000256" key="1">
    <source>
        <dbReference type="ARBA" id="ARBA00000900"/>
    </source>
</evidence>
<comment type="catalytic activity">
    <reaction evidence="1 5">
        <text>S-ubiquitinyl-[E2 ubiquitin-conjugating enzyme]-L-cysteine + [acceptor protein]-L-lysine = [E2 ubiquitin-conjugating enzyme]-L-cysteine + N(6)-ubiquitinyl-[acceptor protein]-L-lysine.</text>
        <dbReference type="EC" id="2.3.2.27"/>
    </reaction>
</comment>
<reference evidence="7" key="1">
    <citation type="submission" date="2021-03" db="EMBL/GenBank/DDBJ databases">
        <authorList>
            <person name="Li Z."/>
            <person name="Yang C."/>
        </authorList>
    </citation>
    <scope>NUCLEOTIDE SEQUENCE</scope>
    <source>
        <strain evidence="7">Dzin_1.0</strain>
        <tissue evidence="7">Leaf</tissue>
    </source>
</reference>
<dbReference type="Pfam" id="PF25598">
    <property type="entry name" value="ARM_PUB"/>
    <property type="match status" value="1"/>
</dbReference>